<evidence type="ECO:0000313" key="2">
    <source>
        <dbReference type="EMBL" id="KAA6402782.1"/>
    </source>
</evidence>
<feature type="compositionally biased region" description="Polar residues" evidence="1">
    <location>
        <begin position="22"/>
        <end position="42"/>
    </location>
</feature>
<feature type="region of interest" description="Disordered" evidence="1">
    <location>
        <begin position="17"/>
        <end position="52"/>
    </location>
</feature>
<name>A0A5J4X7F0_9EUKA</name>
<evidence type="ECO:0000313" key="3">
    <source>
        <dbReference type="Proteomes" id="UP000324800"/>
    </source>
</evidence>
<sequence length="96" mass="10773">MGIQNRTKEEIHTLEILPRTPNGGNTTNSTKHGNVGKNNSLSRDMEIGKGNGIHTKRVFPSIYERGQRKEIVREAENLSVLGLKRRGNSIHREIEG</sequence>
<dbReference type="EMBL" id="SNRW01000186">
    <property type="protein sequence ID" value="KAA6402782.1"/>
    <property type="molecule type" value="Genomic_DNA"/>
</dbReference>
<reference evidence="2 3" key="1">
    <citation type="submission" date="2019-03" db="EMBL/GenBank/DDBJ databases">
        <title>Single cell metagenomics reveals metabolic interactions within the superorganism composed of flagellate Streblomastix strix and complex community of Bacteroidetes bacteria on its surface.</title>
        <authorList>
            <person name="Treitli S.C."/>
            <person name="Kolisko M."/>
            <person name="Husnik F."/>
            <person name="Keeling P."/>
            <person name="Hampl V."/>
        </authorList>
    </citation>
    <scope>NUCLEOTIDE SEQUENCE [LARGE SCALE GENOMIC DNA]</scope>
    <source>
        <strain evidence="2">ST1C</strain>
    </source>
</reference>
<gene>
    <name evidence="2" type="ORF">EZS28_001692</name>
</gene>
<evidence type="ECO:0000256" key="1">
    <source>
        <dbReference type="SAM" id="MobiDB-lite"/>
    </source>
</evidence>
<proteinExistence type="predicted"/>
<protein>
    <submittedName>
        <fullName evidence="2">Uncharacterized protein</fullName>
    </submittedName>
</protein>
<comment type="caution">
    <text evidence="2">The sequence shown here is derived from an EMBL/GenBank/DDBJ whole genome shotgun (WGS) entry which is preliminary data.</text>
</comment>
<dbReference type="Proteomes" id="UP000324800">
    <property type="component" value="Unassembled WGS sequence"/>
</dbReference>
<accession>A0A5J4X7F0</accession>
<organism evidence="2 3">
    <name type="scientific">Streblomastix strix</name>
    <dbReference type="NCBI Taxonomy" id="222440"/>
    <lineage>
        <taxon>Eukaryota</taxon>
        <taxon>Metamonada</taxon>
        <taxon>Preaxostyla</taxon>
        <taxon>Oxymonadida</taxon>
        <taxon>Streblomastigidae</taxon>
        <taxon>Streblomastix</taxon>
    </lineage>
</organism>
<dbReference type="AlphaFoldDB" id="A0A5J4X7F0"/>